<keyword evidence="1" id="KW-0732">Signal</keyword>
<dbReference type="AlphaFoldDB" id="A0A2P2MPA1"/>
<evidence type="ECO:0000313" key="2">
    <source>
        <dbReference type="EMBL" id="MBX32054.1"/>
    </source>
</evidence>
<sequence length="107" mass="12323">MFLFFFYFLDFIFSTKNCSYTKEVNSFEYLVFFGAPSIAQNAKDDCHACFSFPYGVSKTILDSAAILYFCLVFLEVELSYSQFQLSSARHCMPHILTIYTGDEFSKG</sequence>
<evidence type="ECO:0000256" key="1">
    <source>
        <dbReference type="SAM" id="SignalP"/>
    </source>
</evidence>
<proteinExistence type="predicted"/>
<organism evidence="2">
    <name type="scientific">Rhizophora mucronata</name>
    <name type="common">Asiatic mangrove</name>
    <dbReference type="NCBI Taxonomy" id="61149"/>
    <lineage>
        <taxon>Eukaryota</taxon>
        <taxon>Viridiplantae</taxon>
        <taxon>Streptophyta</taxon>
        <taxon>Embryophyta</taxon>
        <taxon>Tracheophyta</taxon>
        <taxon>Spermatophyta</taxon>
        <taxon>Magnoliopsida</taxon>
        <taxon>eudicotyledons</taxon>
        <taxon>Gunneridae</taxon>
        <taxon>Pentapetalae</taxon>
        <taxon>rosids</taxon>
        <taxon>fabids</taxon>
        <taxon>Malpighiales</taxon>
        <taxon>Rhizophoraceae</taxon>
        <taxon>Rhizophora</taxon>
    </lineage>
</organism>
<feature type="chain" id="PRO_5015158628" evidence="1">
    <location>
        <begin position="22"/>
        <end position="107"/>
    </location>
</feature>
<reference evidence="2" key="1">
    <citation type="submission" date="2018-02" db="EMBL/GenBank/DDBJ databases">
        <title>Rhizophora mucronata_Transcriptome.</title>
        <authorList>
            <person name="Meera S.P."/>
            <person name="Sreeshan A."/>
            <person name="Augustine A."/>
        </authorList>
    </citation>
    <scope>NUCLEOTIDE SEQUENCE</scope>
    <source>
        <tissue evidence="2">Leaf</tissue>
    </source>
</reference>
<feature type="signal peptide" evidence="1">
    <location>
        <begin position="1"/>
        <end position="21"/>
    </location>
</feature>
<accession>A0A2P2MPA1</accession>
<dbReference type="EMBL" id="GGEC01051570">
    <property type="protein sequence ID" value="MBX32054.1"/>
    <property type="molecule type" value="Transcribed_RNA"/>
</dbReference>
<protein>
    <submittedName>
        <fullName evidence="2">Long chain acyl-CoA synthetase 1</fullName>
    </submittedName>
</protein>
<name>A0A2P2MPA1_RHIMU</name>